<accession>A0ABV1DIU6</accession>
<comment type="caution">
    <text evidence="3">The sequence shown here is derived from an EMBL/GenBank/DDBJ whole genome shotgun (WGS) entry which is preliminary data.</text>
</comment>
<evidence type="ECO:0000256" key="1">
    <source>
        <dbReference type="SAM" id="MobiDB-lite"/>
    </source>
</evidence>
<feature type="region of interest" description="Disordered" evidence="1">
    <location>
        <begin position="24"/>
        <end position="52"/>
    </location>
</feature>
<dbReference type="PANTHER" id="PTHR43649">
    <property type="entry name" value="ARABINOSE-BINDING PROTEIN-RELATED"/>
    <property type="match status" value="1"/>
</dbReference>
<evidence type="ECO:0000313" key="3">
    <source>
        <dbReference type="EMBL" id="MEQ2430294.1"/>
    </source>
</evidence>
<dbReference type="Gene3D" id="3.40.190.10">
    <property type="entry name" value="Periplasmic binding protein-like II"/>
    <property type="match status" value="2"/>
</dbReference>
<dbReference type="Proteomes" id="UP001457898">
    <property type="component" value="Unassembled WGS sequence"/>
</dbReference>
<dbReference type="EMBL" id="JBBMFP010000003">
    <property type="protein sequence ID" value="MEQ2430294.1"/>
    <property type="molecule type" value="Genomic_DNA"/>
</dbReference>
<dbReference type="PANTHER" id="PTHR43649:SF12">
    <property type="entry name" value="DIACETYLCHITOBIOSE BINDING PROTEIN DASA"/>
    <property type="match status" value="1"/>
</dbReference>
<feature type="compositionally biased region" description="Low complexity" evidence="1">
    <location>
        <begin position="30"/>
        <end position="40"/>
    </location>
</feature>
<dbReference type="InterPro" id="IPR006059">
    <property type="entry name" value="SBP"/>
</dbReference>
<feature type="signal peptide" evidence="2">
    <location>
        <begin position="1"/>
        <end position="20"/>
    </location>
</feature>
<dbReference type="SUPFAM" id="SSF53850">
    <property type="entry name" value="Periplasmic binding protein-like II"/>
    <property type="match status" value="1"/>
</dbReference>
<keyword evidence="4" id="KW-1185">Reference proteome</keyword>
<sequence>MKKRVVAMALSLMMAASMLAGCGGSKNESADTGKGSAADAAAEEGSEEKGEMKVPEEITLYTYYAENAITEVDETLKRLKEIYPDTTVNIEHRTDSDGTVLKTRASVGELPDIFECPGTLVDVFKKSKDLVILDDAVEESGILSKFIDGSCDAKKSEDGHFYAIDSTAPQACLIYYNKDVFKNLNLEEPKNYDEFKEVVKALADSGVIPMALFGQEKWPGLMMFDIASIGQGAYEGITGLDDGTTKITDPAYEEAAKKIEELVSLGLVGKSALNTNASQAYEYLAAGQAGMLISGNWFFDEVVNKGYDNLDYFRYNPFTDAGKEEETQWHMSGGTGMPDGYGVSAKGEYAEFCSKFVMDWVYIRQVVAAENGAVTALKEEVKPLKERPECFQDYVDHIPDFKSTTKFEWSLDNREVLVALEDASELLNTGSYTAADFMDTLKEQIPELLGE</sequence>
<dbReference type="Pfam" id="PF01547">
    <property type="entry name" value="SBP_bac_1"/>
    <property type="match status" value="1"/>
</dbReference>
<dbReference type="RefSeq" id="WP_349063738.1">
    <property type="nucleotide sequence ID" value="NZ_JBBMFP010000003.1"/>
</dbReference>
<proteinExistence type="predicted"/>
<reference evidence="3 4" key="1">
    <citation type="submission" date="2024-03" db="EMBL/GenBank/DDBJ databases">
        <title>Human intestinal bacterial collection.</title>
        <authorList>
            <person name="Pauvert C."/>
            <person name="Hitch T.C.A."/>
            <person name="Clavel T."/>
        </authorList>
    </citation>
    <scope>NUCLEOTIDE SEQUENCE [LARGE SCALE GENOMIC DNA]</scope>
    <source>
        <strain evidence="3 4">CLA-SR-H028</strain>
    </source>
</reference>
<evidence type="ECO:0000256" key="2">
    <source>
        <dbReference type="SAM" id="SignalP"/>
    </source>
</evidence>
<feature type="chain" id="PRO_5047222111" evidence="2">
    <location>
        <begin position="21"/>
        <end position="451"/>
    </location>
</feature>
<dbReference type="InterPro" id="IPR050490">
    <property type="entry name" value="Bact_solute-bd_prot1"/>
</dbReference>
<evidence type="ECO:0000313" key="4">
    <source>
        <dbReference type="Proteomes" id="UP001457898"/>
    </source>
</evidence>
<gene>
    <name evidence="3" type="ORF">WMO65_04685</name>
</gene>
<keyword evidence="2" id="KW-0732">Signal</keyword>
<organism evidence="3 4">
    <name type="scientific">Blautia caccae</name>
    <dbReference type="NCBI Taxonomy" id="3133175"/>
    <lineage>
        <taxon>Bacteria</taxon>
        <taxon>Bacillati</taxon>
        <taxon>Bacillota</taxon>
        <taxon>Clostridia</taxon>
        <taxon>Lachnospirales</taxon>
        <taxon>Lachnospiraceae</taxon>
        <taxon>Blautia</taxon>
    </lineage>
</organism>
<protein>
    <submittedName>
        <fullName evidence="3">Extracellular solute-binding protein</fullName>
    </submittedName>
</protein>
<name>A0ABV1DIU6_9FIRM</name>
<dbReference type="PROSITE" id="PS51257">
    <property type="entry name" value="PROKAR_LIPOPROTEIN"/>
    <property type="match status" value="1"/>
</dbReference>